<gene>
    <name evidence="1" type="ORF">DW060_02025</name>
</gene>
<reference evidence="1 2" key="1">
    <citation type="submission" date="2018-08" db="EMBL/GenBank/DDBJ databases">
        <title>A genome reference for cultivated species of the human gut microbiota.</title>
        <authorList>
            <person name="Zou Y."/>
            <person name="Xue W."/>
            <person name="Luo G."/>
        </authorList>
    </citation>
    <scope>NUCLEOTIDE SEQUENCE [LARGE SCALE GENOMIC DNA]</scope>
    <source>
        <strain evidence="1 2">AF42-9</strain>
    </source>
</reference>
<dbReference type="EMBL" id="QRNO01000005">
    <property type="protein sequence ID" value="RHK52501.1"/>
    <property type="molecule type" value="Genomic_DNA"/>
</dbReference>
<name>A0A3R6IW57_9BACT</name>
<organism evidence="1 2">
    <name type="scientific">Leyella stercorea</name>
    <dbReference type="NCBI Taxonomy" id="363265"/>
    <lineage>
        <taxon>Bacteria</taxon>
        <taxon>Pseudomonadati</taxon>
        <taxon>Bacteroidota</taxon>
        <taxon>Bacteroidia</taxon>
        <taxon>Bacteroidales</taxon>
        <taxon>Prevotellaceae</taxon>
        <taxon>Leyella</taxon>
    </lineage>
</organism>
<accession>A0A3R6IW57</accession>
<protein>
    <recommendedName>
        <fullName evidence="3">DNA-binding protein</fullName>
    </recommendedName>
</protein>
<evidence type="ECO:0008006" key="3">
    <source>
        <dbReference type="Google" id="ProtNLM"/>
    </source>
</evidence>
<sequence>MYRCFYAGTLKAVRLRRKTYVHREDLDKFLEEAGAYKKKSYKRKDNL</sequence>
<dbReference type="Proteomes" id="UP000286598">
    <property type="component" value="Unassembled WGS sequence"/>
</dbReference>
<evidence type="ECO:0000313" key="1">
    <source>
        <dbReference type="EMBL" id="RHK52501.1"/>
    </source>
</evidence>
<proteinExistence type="predicted"/>
<dbReference type="OrthoDB" id="1003442at2"/>
<comment type="caution">
    <text evidence="1">The sequence shown here is derived from an EMBL/GenBank/DDBJ whole genome shotgun (WGS) entry which is preliminary data.</text>
</comment>
<dbReference type="AlphaFoldDB" id="A0A3R6IW57"/>
<evidence type="ECO:0000313" key="2">
    <source>
        <dbReference type="Proteomes" id="UP000286598"/>
    </source>
</evidence>
<keyword evidence="2" id="KW-1185">Reference proteome</keyword>